<dbReference type="SMART" id="SM00822">
    <property type="entry name" value="PKS_KR"/>
    <property type="match status" value="1"/>
</dbReference>
<name>A0AAE2SAD4_9BACT</name>
<evidence type="ECO:0000259" key="3">
    <source>
        <dbReference type="SMART" id="SM00822"/>
    </source>
</evidence>
<dbReference type="GO" id="GO:0016614">
    <property type="term" value="F:oxidoreductase activity, acting on CH-OH group of donors"/>
    <property type="evidence" value="ECO:0007669"/>
    <property type="project" value="UniProtKB-ARBA"/>
</dbReference>
<gene>
    <name evidence="4" type="ORF">JIN83_07240</name>
</gene>
<accession>A0AAE2SAD4</accession>
<dbReference type="Proteomes" id="UP000634206">
    <property type="component" value="Unassembled WGS sequence"/>
</dbReference>
<dbReference type="InterPro" id="IPR036291">
    <property type="entry name" value="NAD(P)-bd_dom_sf"/>
</dbReference>
<dbReference type="SUPFAM" id="SSF51735">
    <property type="entry name" value="NAD(P)-binding Rossmann-fold domains"/>
    <property type="match status" value="1"/>
</dbReference>
<dbReference type="PANTHER" id="PTHR48107">
    <property type="entry name" value="NADPH-DEPENDENT ALDEHYDE REDUCTASE-LIKE PROTEIN, CHLOROPLASTIC-RELATED"/>
    <property type="match status" value="1"/>
</dbReference>
<keyword evidence="2" id="KW-0560">Oxidoreductase</keyword>
<dbReference type="InterPro" id="IPR057326">
    <property type="entry name" value="KR_dom"/>
</dbReference>
<feature type="domain" description="Ketoreductase" evidence="3">
    <location>
        <begin position="7"/>
        <end position="185"/>
    </location>
</feature>
<reference evidence="4" key="1">
    <citation type="submission" date="2021-01" db="EMBL/GenBank/DDBJ databases">
        <title>Modified the classification status of verrucomicrobia.</title>
        <authorList>
            <person name="Feng X."/>
        </authorList>
    </citation>
    <scope>NUCLEOTIDE SEQUENCE</scope>
    <source>
        <strain evidence="4">5K15</strain>
    </source>
</reference>
<dbReference type="InterPro" id="IPR020904">
    <property type="entry name" value="Sc_DH/Rdtase_CS"/>
</dbReference>
<dbReference type="InterPro" id="IPR002347">
    <property type="entry name" value="SDR_fam"/>
</dbReference>
<sequence length="246" mass="25855">MPTEPEKVAIVTGGSRGIGAAIARRLAADGCAVIVNYSHSQEQADEVVQAIRDAGGRAQAAKADVSNAEEVAELFDIAEQAFGGVDILVNNAGVLSMVTLAEAKDEDFDRLVAVNLKGSFNTMREAAKRLRDQGRIINLTSSVIGLALPKYAIYVATKAAVEAMGQVLANEMRGRQICVNALAPGPTATDLFFKGKPEALVEKLTHMSPLERLGTPEDIANAVSFLASPDGAWINGQVIRANGGIV</sequence>
<dbReference type="PRINTS" id="PR00080">
    <property type="entry name" value="SDRFAMILY"/>
</dbReference>
<comment type="similarity">
    <text evidence="1">Belongs to the short-chain dehydrogenases/reductases (SDR) family.</text>
</comment>
<evidence type="ECO:0000256" key="2">
    <source>
        <dbReference type="ARBA" id="ARBA00023002"/>
    </source>
</evidence>
<dbReference type="Gene3D" id="3.40.50.720">
    <property type="entry name" value="NAD(P)-binding Rossmann-like Domain"/>
    <property type="match status" value="1"/>
</dbReference>
<dbReference type="FunFam" id="3.40.50.720:FF:000084">
    <property type="entry name" value="Short-chain dehydrogenase reductase"/>
    <property type="match status" value="1"/>
</dbReference>
<proteinExistence type="inferred from homology"/>
<dbReference type="PRINTS" id="PR00081">
    <property type="entry name" value="GDHRDH"/>
</dbReference>
<evidence type="ECO:0000256" key="1">
    <source>
        <dbReference type="ARBA" id="ARBA00006484"/>
    </source>
</evidence>
<dbReference type="RefSeq" id="WP_309489359.1">
    <property type="nucleotide sequence ID" value="NZ_JAENIG010000004.1"/>
</dbReference>
<dbReference type="AlphaFoldDB" id="A0AAE2SAD4"/>
<evidence type="ECO:0000313" key="4">
    <source>
        <dbReference type="EMBL" id="MBK1854748.1"/>
    </source>
</evidence>
<keyword evidence="5" id="KW-1185">Reference proteome</keyword>
<comment type="caution">
    <text evidence="4">The sequence shown here is derived from an EMBL/GenBank/DDBJ whole genome shotgun (WGS) entry which is preliminary data.</text>
</comment>
<organism evidence="4 5">
    <name type="scientific">Oceaniferula flava</name>
    <dbReference type="NCBI Taxonomy" id="2800421"/>
    <lineage>
        <taxon>Bacteria</taxon>
        <taxon>Pseudomonadati</taxon>
        <taxon>Verrucomicrobiota</taxon>
        <taxon>Verrucomicrobiia</taxon>
        <taxon>Verrucomicrobiales</taxon>
        <taxon>Verrucomicrobiaceae</taxon>
        <taxon>Oceaniferula</taxon>
    </lineage>
</organism>
<dbReference type="Pfam" id="PF13561">
    <property type="entry name" value="adh_short_C2"/>
    <property type="match status" value="1"/>
</dbReference>
<dbReference type="EMBL" id="JAENIG010000004">
    <property type="protein sequence ID" value="MBK1854748.1"/>
    <property type="molecule type" value="Genomic_DNA"/>
</dbReference>
<dbReference type="CDD" id="cd05362">
    <property type="entry name" value="THN_reductase-like_SDR_c"/>
    <property type="match status" value="1"/>
</dbReference>
<dbReference type="PANTHER" id="PTHR48107:SF7">
    <property type="entry name" value="RE15974P"/>
    <property type="match status" value="1"/>
</dbReference>
<evidence type="ECO:0000313" key="5">
    <source>
        <dbReference type="Proteomes" id="UP000634206"/>
    </source>
</evidence>
<protein>
    <submittedName>
        <fullName evidence="4">SDR family oxidoreductase</fullName>
    </submittedName>
</protein>
<dbReference type="PROSITE" id="PS00061">
    <property type="entry name" value="ADH_SHORT"/>
    <property type="match status" value="1"/>
</dbReference>